<evidence type="ECO:0000313" key="3">
    <source>
        <dbReference type="Proteomes" id="UP000193642"/>
    </source>
</evidence>
<accession>A0A1Y2BWD9</accession>
<feature type="transmembrane region" description="Helical" evidence="1">
    <location>
        <begin position="52"/>
        <end position="79"/>
    </location>
</feature>
<evidence type="ECO:0000256" key="1">
    <source>
        <dbReference type="SAM" id="Phobius"/>
    </source>
</evidence>
<sequence length="126" mass="13884">MGRLKIFDRRVPLAPDDVYVPGLYGVVLHSVWLASTAVVYAVIRNDCNVSPVLLDFLVILICTLSIQVPLDALIMFLSMSGTVARKGPRRYVVPLSTCPVLFLFGNLRLNVMVSMSRTVLETISAC</sequence>
<proteinExistence type="predicted"/>
<keyword evidence="1" id="KW-1133">Transmembrane helix</keyword>
<gene>
    <name evidence="2" type="ORF">BCR33DRAFT_417516</name>
</gene>
<comment type="caution">
    <text evidence="2">The sequence shown here is derived from an EMBL/GenBank/DDBJ whole genome shotgun (WGS) entry which is preliminary data.</text>
</comment>
<dbReference type="EMBL" id="MCGO01000041">
    <property type="protein sequence ID" value="ORY39080.1"/>
    <property type="molecule type" value="Genomic_DNA"/>
</dbReference>
<dbReference type="AlphaFoldDB" id="A0A1Y2BWD9"/>
<name>A0A1Y2BWD9_9FUNG</name>
<dbReference type="OrthoDB" id="2141446at2759"/>
<feature type="transmembrane region" description="Helical" evidence="1">
    <location>
        <begin position="91"/>
        <end position="109"/>
    </location>
</feature>
<reference evidence="2 3" key="1">
    <citation type="submission" date="2016-07" db="EMBL/GenBank/DDBJ databases">
        <title>Pervasive Adenine N6-methylation of Active Genes in Fungi.</title>
        <authorList>
            <consortium name="DOE Joint Genome Institute"/>
            <person name="Mondo S.J."/>
            <person name="Dannebaum R.O."/>
            <person name="Kuo R.C."/>
            <person name="Labutti K."/>
            <person name="Haridas S."/>
            <person name="Kuo A."/>
            <person name="Salamov A."/>
            <person name="Ahrendt S.R."/>
            <person name="Lipzen A."/>
            <person name="Sullivan W."/>
            <person name="Andreopoulos W.B."/>
            <person name="Clum A."/>
            <person name="Lindquist E."/>
            <person name="Daum C."/>
            <person name="Ramamoorthy G.K."/>
            <person name="Gryganskyi A."/>
            <person name="Culley D."/>
            <person name="Magnuson J.K."/>
            <person name="James T.Y."/>
            <person name="O'Malley M.A."/>
            <person name="Stajich J.E."/>
            <person name="Spatafora J.W."/>
            <person name="Visel A."/>
            <person name="Grigoriev I.V."/>
        </authorList>
    </citation>
    <scope>NUCLEOTIDE SEQUENCE [LARGE SCALE GENOMIC DNA]</scope>
    <source>
        <strain evidence="2 3">JEL800</strain>
    </source>
</reference>
<feature type="transmembrane region" description="Helical" evidence="1">
    <location>
        <begin position="22"/>
        <end position="43"/>
    </location>
</feature>
<keyword evidence="1" id="KW-0812">Transmembrane</keyword>
<dbReference type="Proteomes" id="UP000193642">
    <property type="component" value="Unassembled WGS sequence"/>
</dbReference>
<keyword evidence="3" id="KW-1185">Reference proteome</keyword>
<organism evidence="2 3">
    <name type="scientific">Rhizoclosmatium globosum</name>
    <dbReference type="NCBI Taxonomy" id="329046"/>
    <lineage>
        <taxon>Eukaryota</taxon>
        <taxon>Fungi</taxon>
        <taxon>Fungi incertae sedis</taxon>
        <taxon>Chytridiomycota</taxon>
        <taxon>Chytridiomycota incertae sedis</taxon>
        <taxon>Chytridiomycetes</taxon>
        <taxon>Chytridiales</taxon>
        <taxon>Chytriomycetaceae</taxon>
        <taxon>Rhizoclosmatium</taxon>
    </lineage>
</organism>
<evidence type="ECO:0000313" key="2">
    <source>
        <dbReference type="EMBL" id="ORY39080.1"/>
    </source>
</evidence>
<protein>
    <submittedName>
        <fullName evidence="2">Uncharacterized protein</fullName>
    </submittedName>
</protein>
<keyword evidence="1" id="KW-0472">Membrane</keyword>